<organism evidence="1 2">
    <name type="scientific">Corynebacterium phoceense</name>
    <dbReference type="NCBI Taxonomy" id="1686286"/>
    <lineage>
        <taxon>Bacteria</taxon>
        <taxon>Bacillati</taxon>
        <taxon>Actinomycetota</taxon>
        <taxon>Actinomycetes</taxon>
        <taxon>Mycobacteriales</taxon>
        <taxon>Corynebacteriaceae</taxon>
        <taxon>Corynebacterium</taxon>
    </lineage>
</organism>
<dbReference type="Proteomes" id="UP000318080">
    <property type="component" value="Unassembled WGS sequence"/>
</dbReference>
<reference evidence="1 2" key="1">
    <citation type="submission" date="2019-06" db="EMBL/GenBank/DDBJ databases">
        <title>Draft genome of C. phoceense Strain 272.</title>
        <authorList>
            <person name="Pacheco L.G.C."/>
            <person name="Barberis C.M."/>
            <person name="Almuzara M.N."/>
            <person name="Traglia G.M."/>
            <person name="Santos C.S."/>
            <person name="Rocha D.J.P.G."/>
            <person name="Aguiar E.R.G.R."/>
            <person name="Vay C.A."/>
        </authorList>
    </citation>
    <scope>NUCLEOTIDE SEQUENCE [LARGE SCALE GENOMIC DNA]</scope>
    <source>
        <strain evidence="1 2">272</strain>
    </source>
</reference>
<accession>A0A540R745</accession>
<evidence type="ECO:0000313" key="1">
    <source>
        <dbReference type="EMBL" id="TQE43565.1"/>
    </source>
</evidence>
<comment type="caution">
    <text evidence="1">The sequence shown here is derived from an EMBL/GenBank/DDBJ whole genome shotgun (WGS) entry which is preliminary data.</text>
</comment>
<sequence length="737" mass="78667">MTSPYFVADAANVTVLRSVASTAFGKYDLQVPEGIDLEDVHDFAAPGNELGYVAGLSGERVGGMMRRFVRADVSVTAADESDPSWVPDSNVDQVLREAEQRVSGDFFLESDITLAGLGPWTPFVDFQVGDTANVEIWGRVVQLPVTRIEPVVSDHSVVDFRVHVGGQLVSDEDARLAENEIIRRALVEDRRDLAGLKSQVSKAVESAESAKSTADSALEAAGDTRAYVDDQLADVRSSIADSGVYLENVKAYVAEGRQHAESAAAMAQQAGEMATQAEQIYANMDPLRDDVESIHAEVSRLGLLAAGHAQQAAEEAALGKTYVESAKAYAQQALEQAQAGEQHVADAGVQATAAQEYASRAQKLVGDAQAVLDGTNADAQAAKKALEDAGKLLNDVDGKGTSLPEALAQVVTMHQEVLETHTDILDAHRDVLEKHGQAIRWAAMAAARAAVAAQSASQAAQDALRASAEAARAADDAATAAGHANRAAEENAAAIVTLGQADEKLKEADRKLQAQIDETRKAGELLAQAVKILAAGVAANSAASQSALLAADENRKANAATNLAVETLTEVQKETSRQATTAEKVAQDAKAASDAATKAVNAQKATVNDTNDLARLTHFRRTRVFIYERASDSQSETGVKLPWDDRTTALTFDVDSSGAIFKWDGAWEGYIKVTAMSASSRLGINVFDVLGFTTGKFELWDKISSEWIERYVIEIFPLWPDKATKNRFYQRGLTGLK</sequence>
<dbReference type="EMBL" id="VHIR01000007">
    <property type="protein sequence ID" value="TQE43565.1"/>
    <property type="molecule type" value="Genomic_DNA"/>
</dbReference>
<dbReference type="AlphaFoldDB" id="A0A540R745"/>
<proteinExistence type="predicted"/>
<dbReference type="RefSeq" id="WP_141628828.1">
    <property type="nucleotide sequence ID" value="NZ_VHIR01000007.1"/>
</dbReference>
<evidence type="ECO:0000313" key="2">
    <source>
        <dbReference type="Proteomes" id="UP000318080"/>
    </source>
</evidence>
<protein>
    <submittedName>
        <fullName evidence="1">Uncharacterized protein</fullName>
    </submittedName>
</protein>
<keyword evidence="2" id="KW-1185">Reference proteome</keyword>
<dbReference type="STRING" id="1686286.GCA_900092335_02605"/>
<name>A0A540R745_9CORY</name>
<gene>
    <name evidence="1" type="ORF">EJK80_06035</name>
</gene>